<gene>
    <name evidence="2" type="ORF">D5396_12380</name>
</gene>
<evidence type="ECO:0000313" key="2">
    <source>
        <dbReference type="EMBL" id="RJT12776.1"/>
    </source>
</evidence>
<sequence length="226" mass="26417">MPIHDTEYQDALDFFYESDSDEVYFSASEEQPVTAEIPFFKKNRLRDRRKASKRVTQQKLVQHPFFSAANVLPRLPDFIPPFNDRTVSAKSIPPSPQPKPEKRWRSSNHVFAEPETSRGAIKKGGSAPKFTQNEPRWTVDMSELTSIDLDGAAMKKYQEFVRAVNESNMSPLDINFEKRRWDIKLTNQKDKYELWSGRLSKDKRMKFIVRQSEHKVMMFSVGKHDK</sequence>
<reference evidence="2 3" key="1">
    <citation type="submission" date="2018-09" db="EMBL/GenBank/DDBJ databases">
        <authorList>
            <person name="Le Fleche-Mateos A."/>
        </authorList>
    </citation>
    <scope>NUCLEOTIDE SEQUENCE [LARGE SCALE GENOMIC DNA]</scope>
    <source>
        <strain evidence="2 3">DSM 30078</strain>
    </source>
</reference>
<dbReference type="EMBL" id="RAHG01000005">
    <property type="protein sequence ID" value="RJT12776.1"/>
    <property type="molecule type" value="Genomic_DNA"/>
</dbReference>
<dbReference type="Proteomes" id="UP000284119">
    <property type="component" value="Unassembled WGS sequence"/>
</dbReference>
<name>A0ABX9NYX8_9GAMM</name>
<dbReference type="RefSeq" id="WP_112166138.1">
    <property type="nucleotide sequence ID" value="NZ_JYDE01000014.1"/>
</dbReference>
<accession>A0ABX9NYX8</accession>
<protein>
    <submittedName>
        <fullName evidence="2">Uncharacterized protein</fullName>
    </submittedName>
</protein>
<organism evidence="2 3">
    <name type="scientific">Rahnella inusitata</name>
    <dbReference type="NCBI Taxonomy" id="58169"/>
    <lineage>
        <taxon>Bacteria</taxon>
        <taxon>Pseudomonadati</taxon>
        <taxon>Pseudomonadota</taxon>
        <taxon>Gammaproteobacteria</taxon>
        <taxon>Enterobacterales</taxon>
        <taxon>Yersiniaceae</taxon>
        <taxon>Rahnella</taxon>
    </lineage>
</organism>
<comment type="caution">
    <text evidence="2">The sequence shown here is derived from an EMBL/GenBank/DDBJ whole genome shotgun (WGS) entry which is preliminary data.</text>
</comment>
<feature type="region of interest" description="Disordered" evidence="1">
    <location>
        <begin position="86"/>
        <end position="133"/>
    </location>
</feature>
<evidence type="ECO:0000313" key="3">
    <source>
        <dbReference type="Proteomes" id="UP000284119"/>
    </source>
</evidence>
<keyword evidence="3" id="KW-1185">Reference proteome</keyword>
<proteinExistence type="predicted"/>
<evidence type="ECO:0000256" key="1">
    <source>
        <dbReference type="SAM" id="MobiDB-lite"/>
    </source>
</evidence>